<sequence length="622" mass="66774">MRWKTNTGYETRYRARDSSGRVLGFPFSSSPQTILTMSSPGNISTSRLPSGGGVASPLEEKIDDSSPSPSPEPQSAVSRNVRLGFYLRLLLFFTIEAAFIVFAAVCLVKPIPLDLPLSFSDSEVKGGFTVIFIVWHSLAILSGGHILADAFSREWSVQLANIIPGRTDRVSTVTSGFLDRIFHVVSKHSSGTFKLAFLASLSFMALTQLAPGTISAATTFVDIPITVDVGRQISQITSATGVGQFLTVQNRANLIVRLEMIERTPFGFKLPPNTLVALPSHPGEFNGTLEYNTDVVEYHHDCHWEAPTIVNATFGNTADLVIQAAGQMWHTTLIVGGQANPGSSISPLSLGDYPTMEKVGNSTYLFIGGNTTFRNSRTTPTSSFAIDLGDLPAAFVSQGVGVTAGSDLRLVGPLASVLVCNPNINISGGRVRLLQDGAVEIIASGGSPDGSFPLSAANFIFSNALQVALVELEPLEIANLVNNVGSDMFMANTSIDWNTAQNVVPLDLPSINRNVDIFMSSAAKAFIDGYRKEGPSTVPAFDLAPVPGIGQEQRLALTTSKGLFITTIVVDAIALSLLYALCRSALTQKRYPFNLFSVFQVLSEDPRRRDSLLAPNQPLRQV</sequence>
<evidence type="ECO:0000256" key="2">
    <source>
        <dbReference type="SAM" id="Phobius"/>
    </source>
</evidence>
<keyword evidence="2" id="KW-0472">Membrane</keyword>
<accession>A0A8H5G3T5</accession>
<comment type="caution">
    <text evidence="3">The sequence shown here is derived from an EMBL/GenBank/DDBJ whole genome shotgun (WGS) entry which is preliminary data.</text>
</comment>
<feature type="compositionally biased region" description="Polar residues" evidence="1">
    <location>
        <begin position="39"/>
        <end position="48"/>
    </location>
</feature>
<reference evidence="3 4" key="1">
    <citation type="journal article" date="2020" name="ISME J.">
        <title>Uncovering the hidden diversity of litter-decomposition mechanisms in mushroom-forming fungi.</title>
        <authorList>
            <person name="Floudas D."/>
            <person name="Bentzer J."/>
            <person name="Ahren D."/>
            <person name="Johansson T."/>
            <person name="Persson P."/>
            <person name="Tunlid A."/>
        </authorList>
    </citation>
    <scope>NUCLEOTIDE SEQUENCE [LARGE SCALE GENOMIC DNA]</scope>
    <source>
        <strain evidence="3 4">CBS 146.42</strain>
    </source>
</reference>
<evidence type="ECO:0000313" key="4">
    <source>
        <dbReference type="Proteomes" id="UP000559027"/>
    </source>
</evidence>
<feature type="transmembrane region" description="Helical" evidence="2">
    <location>
        <begin position="195"/>
        <end position="214"/>
    </location>
</feature>
<keyword evidence="2" id="KW-0812">Transmembrane</keyword>
<organism evidence="3 4">
    <name type="scientific">Leucocoprinus leucothites</name>
    <dbReference type="NCBI Taxonomy" id="201217"/>
    <lineage>
        <taxon>Eukaryota</taxon>
        <taxon>Fungi</taxon>
        <taxon>Dikarya</taxon>
        <taxon>Basidiomycota</taxon>
        <taxon>Agaricomycotina</taxon>
        <taxon>Agaricomycetes</taxon>
        <taxon>Agaricomycetidae</taxon>
        <taxon>Agaricales</taxon>
        <taxon>Agaricineae</taxon>
        <taxon>Agaricaceae</taxon>
        <taxon>Leucocoprinus</taxon>
    </lineage>
</organism>
<feature type="transmembrane region" description="Helical" evidence="2">
    <location>
        <begin position="562"/>
        <end position="582"/>
    </location>
</feature>
<name>A0A8H5G3T5_9AGAR</name>
<feature type="transmembrane region" description="Helical" evidence="2">
    <location>
        <begin position="85"/>
        <end position="108"/>
    </location>
</feature>
<evidence type="ECO:0000313" key="3">
    <source>
        <dbReference type="EMBL" id="KAF5357889.1"/>
    </source>
</evidence>
<feature type="transmembrane region" description="Helical" evidence="2">
    <location>
        <begin position="128"/>
        <end position="148"/>
    </location>
</feature>
<evidence type="ECO:0000256" key="1">
    <source>
        <dbReference type="SAM" id="MobiDB-lite"/>
    </source>
</evidence>
<dbReference type="AlphaFoldDB" id="A0A8H5G3T5"/>
<protein>
    <submittedName>
        <fullName evidence="3">Uncharacterized protein</fullName>
    </submittedName>
</protein>
<dbReference type="Proteomes" id="UP000559027">
    <property type="component" value="Unassembled WGS sequence"/>
</dbReference>
<dbReference type="EMBL" id="JAACJO010000005">
    <property type="protein sequence ID" value="KAF5357889.1"/>
    <property type="molecule type" value="Genomic_DNA"/>
</dbReference>
<proteinExistence type="predicted"/>
<gene>
    <name evidence="3" type="ORF">D9756_001207</name>
</gene>
<keyword evidence="2" id="KW-1133">Transmembrane helix</keyword>
<dbReference type="OrthoDB" id="3002717at2759"/>
<feature type="region of interest" description="Disordered" evidence="1">
    <location>
        <begin position="39"/>
        <end position="76"/>
    </location>
</feature>
<keyword evidence="4" id="KW-1185">Reference proteome</keyword>